<dbReference type="InterPro" id="IPR041726">
    <property type="entry name" value="ACAD10_11_N"/>
</dbReference>
<dbReference type="RefSeq" id="WP_406857615.1">
    <property type="nucleotide sequence ID" value="NZ_CP157484.1"/>
</dbReference>
<evidence type="ECO:0000256" key="1">
    <source>
        <dbReference type="SAM" id="MobiDB-lite"/>
    </source>
</evidence>
<proteinExistence type="predicted"/>
<feature type="region of interest" description="Disordered" evidence="1">
    <location>
        <begin position="448"/>
        <end position="467"/>
    </location>
</feature>
<evidence type="ECO:0000259" key="2">
    <source>
        <dbReference type="Pfam" id="PF01636"/>
    </source>
</evidence>
<accession>A0AAU7JKH0</accession>
<feature type="compositionally biased region" description="Basic and acidic residues" evidence="1">
    <location>
        <begin position="1"/>
        <end position="14"/>
    </location>
</feature>
<name>A0AAU7JKH0_9HYPH</name>
<dbReference type="InterPro" id="IPR002575">
    <property type="entry name" value="Aminoglycoside_PTrfase"/>
</dbReference>
<dbReference type="AlphaFoldDB" id="A0AAU7JKH0"/>
<dbReference type="InterPro" id="IPR051678">
    <property type="entry name" value="AGP_Transferase"/>
</dbReference>
<dbReference type="Pfam" id="PF01636">
    <property type="entry name" value="APH"/>
    <property type="match status" value="1"/>
</dbReference>
<dbReference type="CDD" id="cd05154">
    <property type="entry name" value="ACAD10_11_N-like"/>
    <property type="match status" value="1"/>
</dbReference>
<reference evidence="3" key="1">
    <citation type="submission" date="2024-05" db="EMBL/GenBank/DDBJ databases">
        <authorList>
            <person name="Kim S."/>
            <person name="Heo J."/>
            <person name="Choi H."/>
            <person name="Choi Y."/>
            <person name="Kwon S.-W."/>
            <person name="Kim Y."/>
        </authorList>
    </citation>
    <scope>NUCLEOTIDE SEQUENCE</scope>
    <source>
        <strain evidence="3">KACC 23698</strain>
    </source>
</reference>
<gene>
    <name evidence="3" type="ORF">ABEG18_08335</name>
</gene>
<evidence type="ECO:0000313" key="3">
    <source>
        <dbReference type="EMBL" id="XBO40758.1"/>
    </source>
</evidence>
<organism evidence="3">
    <name type="scientific">Alsobacter sp. KACC 23698</name>
    <dbReference type="NCBI Taxonomy" id="3149229"/>
    <lineage>
        <taxon>Bacteria</taxon>
        <taxon>Pseudomonadati</taxon>
        <taxon>Pseudomonadota</taxon>
        <taxon>Alphaproteobacteria</taxon>
        <taxon>Hyphomicrobiales</taxon>
        <taxon>Alsobacteraceae</taxon>
        <taxon>Alsobacter</taxon>
    </lineage>
</organism>
<dbReference type="InterPro" id="IPR011009">
    <property type="entry name" value="Kinase-like_dom_sf"/>
</dbReference>
<protein>
    <submittedName>
        <fullName evidence="3">Phosphotransferase family protein</fullName>
    </submittedName>
</protein>
<dbReference type="Gene3D" id="3.90.1200.10">
    <property type="match status" value="1"/>
</dbReference>
<dbReference type="EMBL" id="CP157484">
    <property type="protein sequence ID" value="XBO40758.1"/>
    <property type="molecule type" value="Genomic_DNA"/>
</dbReference>
<dbReference type="Gene3D" id="3.30.200.20">
    <property type="entry name" value="Phosphorylase Kinase, domain 1"/>
    <property type="match status" value="1"/>
</dbReference>
<dbReference type="PANTHER" id="PTHR21310">
    <property type="entry name" value="AMINOGLYCOSIDE PHOSPHOTRANSFERASE-RELATED-RELATED"/>
    <property type="match status" value="1"/>
</dbReference>
<feature type="domain" description="Aminoglycoside phosphotransferase" evidence="2">
    <location>
        <begin position="41"/>
        <end position="274"/>
    </location>
</feature>
<sequence>MGIEPDHRPVDKQDSAANRPASPDELRDWIQAETGGTVTRWQQISGGNRCRSWAVDVDADSRVEQLYLRYQPPRPPSAEPYTVWREAEFYRALSGSAVPAPRLIAVHPGHQAILTERAPGRADYRRVTDESERETIAREFVEALATLHRIPATGLQVFDAESTIADCVRRELAIWRAMYEETREGDPLIDFALAWLESHVPEPEGRPVLVHGDAGPGNFLFENGHFTALLDWELAHPGDPMEDLAWFSMRCVMEPVPDFAARIREYGDLMGAAADLDRIRYHRVFVSTRVVIIRHRNVTGLPGNSIVSRALNRRLLVTAMAEATGVALPPRPPLHAPRTERGALFDHVLHELRHDIADVSAEPGVVAAAKNAAKVIKYLRAYDRYGPLIEATECDELASLLGERPASLQDGMARLGEALKAGRIPFETALAFFAGSVARDAELAASSSGGLAGRSFPPLTRSETDHV</sequence>
<dbReference type="SUPFAM" id="SSF56112">
    <property type="entry name" value="Protein kinase-like (PK-like)"/>
    <property type="match status" value="1"/>
</dbReference>
<feature type="region of interest" description="Disordered" evidence="1">
    <location>
        <begin position="1"/>
        <end position="25"/>
    </location>
</feature>